<dbReference type="InterPro" id="IPR000719">
    <property type="entry name" value="Prot_kinase_dom"/>
</dbReference>
<feature type="binding site" evidence="7">
    <location>
        <position position="43"/>
    </location>
    <ligand>
        <name>ATP</name>
        <dbReference type="ChEBI" id="CHEBI:30616"/>
    </ligand>
</feature>
<evidence type="ECO:0000256" key="6">
    <source>
        <dbReference type="ARBA" id="ARBA00022840"/>
    </source>
</evidence>
<dbReference type="STRING" id="2903.R1DHR5"/>
<evidence type="ECO:0000256" key="4">
    <source>
        <dbReference type="ARBA" id="ARBA00022741"/>
    </source>
</evidence>
<keyword evidence="2" id="KW-0597">Phosphoprotein</keyword>
<dbReference type="SMART" id="SM00220">
    <property type="entry name" value="S_TKc"/>
    <property type="match status" value="1"/>
</dbReference>
<sequence length="291" mass="31985">MCGGGSAVLLGDCYVTCGVLGEGGFGRVLIVKQRATGRVLALKIMRKRALASGGPLAVEQALREREVLIKLARQPHPFIVRLHHAFQDVANLYLAMDYIGGGDIFDLLQRYGRVPLSYAVFAGASLCLALEHVHSMGVLYRDLKPENVLVAMSGHLVLADFGLAKCLVSHGDRTTTLCGTPAYMAPEMLRGEAYGCEVDWWAFGCVMYNLIAGRDAFREDAMDKLISRVRRGDYEGHRLDGVEHAGELIGALLQTNMEQRIGAKGLRDHPFFARIDFDRLVSRSLRPPCIP</sequence>
<dbReference type="eggNOG" id="KOG0598">
    <property type="taxonomic scope" value="Eukaryota"/>
</dbReference>
<dbReference type="InterPro" id="IPR011009">
    <property type="entry name" value="Kinase-like_dom_sf"/>
</dbReference>
<dbReference type="Gene3D" id="1.10.510.10">
    <property type="entry name" value="Transferase(Phosphotransferase) domain 1"/>
    <property type="match status" value="1"/>
</dbReference>
<dbReference type="GO" id="GO:0005524">
    <property type="term" value="F:ATP binding"/>
    <property type="evidence" value="ECO:0007669"/>
    <property type="project" value="UniProtKB-UniRule"/>
</dbReference>
<dbReference type="HOGENOM" id="CLU_000288_63_5_1"/>
<dbReference type="CDD" id="cd05123">
    <property type="entry name" value="STKc_AGC"/>
    <property type="match status" value="1"/>
</dbReference>
<organism evidence="10 11">
    <name type="scientific">Emiliania huxleyi (strain CCMP1516)</name>
    <dbReference type="NCBI Taxonomy" id="280463"/>
    <lineage>
        <taxon>Eukaryota</taxon>
        <taxon>Haptista</taxon>
        <taxon>Haptophyta</taxon>
        <taxon>Prymnesiophyceae</taxon>
        <taxon>Isochrysidales</taxon>
        <taxon>Noelaerhabdaceae</taxon>
        <taxon>Emiliania</taxon>
    </lineage>
</organism>
<keyword evidence="1 8" id="KW-0723">Serine/threonine-protein kinase</keyword>
<dbReference type="AlphaFoldDB" id="A0A0D3KH08"/>
<dbReference type="GO" id="GO:0004674">
    <property type="term" value="F:protein serine/threonine kinase activity"/>
    <property type="evidence" value="ECO:0007669"/>
    <property type="project" value="UniProtKB-KW"/>
</dbReference>
<dbReference type="Pfam" id="PF00069">
    <property type="entry name" value="Pkinase"/>
    <property type="match status" value="1"/>
</dbReference>
<reference evidence="10" key="2">
    <citation type="submission" date="2024-10" db="UniProtKB">
        <authorList>
            <consortium name="EnsemblProtists"/>
        </authorList>
    </citation>
    <scope>IDENTIFICATION</scope>
</reference>
<accession>A0A0D3KH08</accession>
<dbReference type="PROSITE" id="PS50011">
    <property type="entry name" value="PROTEIN_KINASE_DOM"/>
    <property type="match status" value="1"/>
</dbReference>
<dbReference type="GeneID" id="17280314"/>
<dbReference type="Gene3D" id="3.30.200.20">
    <property type="entry name" value="Phosphorylase Kinase, domain 1"/>
    <property type="match status" value="1"/>
</dbReference>
<dbReference type="InterPro" id="IPR017441">
    <property type="entry name" value="Protein_kinase_ATP_BS"/>
</dbReference>
<feature type="domain" description="Protein kinase" evidence="9">
    <location>
        <begin position="14"/>
        <end position="272"/>
    </location>
</feature>
<dbReference type="OMA" id="GWAVEYC"/>
<dbReference type="PROSITE" id="PS00108">
    <property type="entry name" value="PROTEIN_KINASE_ST"/>
    <property type="match status" value="1"/>
</dbReference>
<keyword evidence="11" id="KW-1185">Reference proteome</keyword>
<evidence type="ECO:0000256" key="7">
    <source>
        <dbReference type="PROSITE-ProRule" id="PRU10141"/>
    </source>
</evidence>
<dbReference type="Proteomes" id="UP000013827">
    <property type="component" value="Unassembled WGS sequence"/>
</dbReference>
<evidence type="ECO:0000256" key="3">
    <source>
        <dbReference type="ARBA" id="ARBA00022679"/>
    </source>
</evidence>
<evidence type="ECO:0000256" key="8">
    <source>
        <dbReference type="RuleBase" id="RU000304"/>
    </source>
</evidence>
<protein>
    <recommendedName>
        <fullName evidence="9">Protein kinase domain-containing protein</fullName>
    </recommendedName>
</protein>
<dbReference type="FunFam" id="1.10.510.10:FF:000571">
    <property type="entry name" value="Maternal embryonic leucine zipper kinase"/>
    <property type="match status" value="1"/>
</dbReference>
<reference evidence="11" key="1">
    <citation type="journal article" date="2013" name="Nature">
        <title>Pan genome of the phytoplankton Emiliania underpins its global distribution.</title>
        <authorList>
            <person name="Read B.A."/>
            <person name="Kegel J."/>
            <person name="Klute M.J."/>
            <person name="Kuo A."/>
            <person name="Lefebvre S.C."/>
            <person name="Maumus F."/>
            <person name="Mayer C."/>
            <person name="Miller J."/>
            <person name="Monier A."/>
            <person name="Salamov A."/>
            <person name="Young J."/>
            <person name="Aguilar M."/>
            <person name="Claverie J.M."/>
            <person name="Frickenhaus S."/>
            <person name="Gonzalez K."/>
            <person name="Herman E.K."/>
            <person name="Lin Y.C."/>
            <person name="Napier J."/>
            <person name="Ogata H."/>
            <person name="Sarno A.F."/>
            <person name="Shmutz J."/>
            <person name="Schroeder D."/>
            <person name="de Vargas C."/>
            <person name="Verret F."/>
            <person name="von Dassow P."/>
            <person name="Valentin K."/>
            <person name="Van de Peer Y."/>
            <person name="Wheeler G."/>
            <person name="Dacks J.B."/>
            <person name="Delwiche C.F."/>
            <person name="Dyhrman S.T."/>
            <person name="Glockner G."/>
            <person name="John U."/>
            <person name="Richards T."/>
            <person name="Worden A.Z."/>
            <person name="Zhang X."/>
            <person name="Grigoriev I.V."/>
            <person name="Allen A.E."/>
            <person name="Bidle K."/>
            <person name="Borodovsky M."/>
            <person name="Bowler C."/>
            <person name="Brownlee C."/>
            <person name="Cock J.M."/>
            <person name="Elias M."/>
            <person name="Gladyshev V.N."/>
            <person name="Groth M."/>
            <person name="Guda C."/>
            <person name="Hadaegh A."/>
            <person name="Iglesias-Rodriguez M.D."/>
            <person name="Jenkins J."/>
            <person name="Jones B.M."/>
            <person name="Lawson T."/>
            <person name="Leese F."/>
            <person name="Lindquist E."/>
            <person name="Lobanov A."/>
            <person name="Lomsadze A."/>
            <person name="Malik S.B."/>
            <person name="Marsh M.E."/>
            <person name="Mackinder L."/>
            <person name="Mock T."/>
            <person name="Mueller-Roeber B."/>
            <person name="Pagarete A."/>
            <person name="Parker M."/>
            <person name="Probert I."/>
            <person name="Quesneville H."/>
            <person name="Raines C."/>
            <person name="Rensing S.A."/>
            <person name="Riano-Pachon D.M."/>
            <person name="Richier S."/>
            <person name="Rokitta S."/>
            <person name="Shiraiwa Y."/>
            <person name="Soanes D.M."/>
            <person name="van der Giezen M."/>
            <person name="Wahlund T.M."/>
            <person name="Williams B."/>
            <person name="Wilson W."/>
            <person name="Wolfe G."/>
            <person name="Wurch L.L."/>
        </authorList>
    </citation>
    <scope>NUCLEOTIDE SEQUENCE</scope>
</reference>
<name>A0A0D3KH08_EMIH1</name>
<comment type="similarity">
    <text evidence="8">Belongs to the protein kinase superfamily.</text>
</comment>
<dbReference type="PANTHER" id="PTHR24351">
    <property type="entry name" value="RIBOSOMAL PROTEIN S6 KINASE"/>
    <property type="match status" value="1"/>
</dbReference>
<dbReference type="PaxDb" id="2903-EOD35043"/>
<dbReference type="InterPro" id="IPR008271">
    <property type="entry name" value="Ser/Thr_kinase_AS"/>
</dbReference>
<proteinExistence type="inferred from homology"/>
<evidence type="ECO:0000256" key="5">
    <source>
        <dbReference type="ARBA" id="ARBA00022777"/>
    </source>
</evidence>
<keyword evidence="5" id="KW-0418">Kinase</keyword>
<evidence type="ECO:0000256" key="1">
    <source>
        <dbReference type="ARBA" id="ARBA00022527"/>
    </source>
</evidence>
<keyword evidence="4 7" id="KW-0547">Nucleotide-binding</keyword>
<dbReference type="SUPFAM" id="SSF56112">
    <property type="entry name" value="Protein kinase-like (PK-like)"/>
    <property type="match status" value="1"/>
</dbReference>
<evidence type="ECO:0000313" key="11">
    <source>
        <dbReference type="Proteomes" id="UP000013827"/>
    </source>
</evidence>
<evidence type="ECO:0000259" key="9">
    <source>
        <dbReference type="PROSITE" id="PS50011"/>
    </source>
</evidence>
<dbReference type="EnsemblProtists" id="EOD35043">
    <property type="protein sequence ID" value="EOD35043"/>
    <property type="gene ID" value="EMIHUDRAFT_71197"/>
</dbReference>
<keyword evidence="6 7" id="KW-0067">ATP-binding</keyword>
<evidence type="ECO:0000256" key="2">
    <source>
        <dbReference type="ARBA" id="ARBA00022553"/>
    </source>
</evidence>
<keyword evidence="3" id="KW-0808">Transferase</keyword>
<dbReference type="RefSeq" id="XP_005787472.1">
    <property type="nucleotide sequence ID" value="XM_005787415.1"/>
</dbReference>
<dbReference type="PROSITE" id="PS00107">
    <property type="entry name" value="PROTEIN_KINASE_ATP"/>
    <property type="match status" value="1"/>
</dbReference>
<dbReference type="InterPro" id="IPR045270">
    <property type="entry name" value="STKc_AGC"/>
</dbReference>
<dbReference type="KEGG" id="ehx:EMIHUDRAFT_71197"/>
<evidence type="ECO:0000313" key="10">
    <source>
        <dbReference type="EnsemblProtists" id="EOD35043"/>
    </source>
</evidence>